<dbReference type="Gene3D" id="2.40.50.100">
    <property type="match status" value="1"/>
</dbReference>
<dbReference type="GO" id="GO:1990281">
    <property type="term" value="C:efflux pump complex"/>
    <property type="evidence" value="ECO:0007669"/>
    <property type="project" value="TreeGrafter"/>
</dbReference>
<proteinExistence type="predicted"/>
<dbReference type="Gene3D" id="1.10.287.470">
    <property type="entry name" value="Helix hairpin bin"/>
    <property type="match status" value="1"/>
</dbReference>
<dbReference type="PANTHER" id="PTHR30469">
    <property type="entry name" value="MULTIDRUG RESISTANCE PROTEIN MDTA"/>
    <property type="match status" value="1"/>
</dbReference>
<gene>
    <name evidence="2" type="ORF">CWI80_08385</name>
</gene>
<keyword evidence="3" id="KW-1185">Reference proteome</keyword>
<dbReference type="InterPro" id="IPR058637">
    <property type="entry name" value="YknX-like_C"/>
</dbReference>
<accession>A0A432Z3S9</accession>
<dbReference type="PANTHER" id="PTHR30469:SF15">
    <property type="entry name" value="HLYD FAMILY OF SECRETION PROTEINS"/>
    <property type="match status" value="1"/>
</dbReference>
<sequence length="402" mass="43666">MEKLGFRQRLTKLLPWLVLLVILAALALTLRPKPPTVATVSVYQGDLAYRVGDEGRTHLRNTYQVSSPIQGYLRRVTLEPGDPVQQGETVFQVEPSPTPALDMRTREQAQQTLNAAKARLNAAIALAENSASETQLANNEFQRIERLHNSGLASTFDLERAQTALYRAQSSERSAQAAVTVARAEVSNATLVLEVAEGSRSQDENQVLQVPAPVSGTVLQRFRCCEGVVTAGETIVELGNLNDLEIQVDLLSSAAVKVRPGMPAEITQWGGEDVLAGTVRRVNPSGFTKVSALGIEEQRVSIFIELDQPTTALGHDYRVTAAVVVEQAQATLAVPVTALFRQDGAWQVFVVQDEVLEQRTVDVGFQSGIYRQIRAGLSAGEQVVNHPDADLRDGASVQLLVE</sequence>
<dbReference type="AlphaFoldDB" id="A0A432Z3S9"/>
<organism evidence="2 3">
    <name type="scientific">Pseudidiomarina sediminum</name>
    <dbReference type="NCBI Taxonomy" id="431675"/>
    <lineage>
        <taxon>Bacteria</taxon>
        <taxon>Pseudomonadati</taxon>
        <taxon>Pseudomonadota</taxon>
        <taxon>Gammaproteobacteria</taxon>
        <taxon>Alteromonadales</taxon>
        <taxon>Idiomarinaceae</taxon>
        <taxon>Pseudidiomarina</taxon>
    </lineage>
</organism>
<dbReference type="STRING" id="1122124.GCA_000423165_01470"/>
<dbReference type="GO" id="GO:0015562">
    <property type="term" value="F:efflux transmembrane transporter activity"/>
    <property type="evidence" value="ECO:0007669"/>
    <property type="project" value="TreeGrafter"/>
</dbReference>
<comment type="caution">
    <text evidence="2">The sequence shown here is derived from an EMBL/GenBank/DDBJ whole genome shotgun (WGS) entry which is preliminary data.</text>
</comment>
<evidence type="ECO:0000313" key="2">
    <source>
        <dbReference type="EMBL" id="RUO72558.1"/>
    </source>
</evidence>
<evidence type="ECO:0000313" key="3">
    <source>
        <dbReference type="Proteomes" id="UP000287022"/>
    </source>
</evidence>
<dbReference type="Pfam" id="PF25989">
    <property type="entry name" value="YknX_C"/>
    <property type="match status" value="1"/>
</dbReference>
<reference evidence="3" key="1">
    <citation type="journal article" date="2018" name="Front. Microbiol.">
        <title>Genome-Based Analysis Reveals the Taxonomy and Diversity of the Family Idiomarinaceae.</title>
        <authorList>
            <person name="Liu Y."/>
            <person name="Lai Q."/>
            <person name="Shao Z."/>
        </authorList>
    </citation>
    <scope>NUCLEOTIDE SEQUENCE [LARGE SCALE GENOMIC DNA]</scope>
    <source>
        <strain evidence="3">c121</strain>
    </source>
</reference>
<dbReference type="Gene3D" id="2.40.30.170">
    <property type="match status" value="1"/>
</dbReference>
<dbReference type="RefSeq" id="WP_026860263.1">
    <property type="nucleotide sequence ID" value="NZ_PIQE01000002.1"/>
</dbReference>
<dbReference type="SUPFAM" id="SSF111369">
    <property type="entry name" value="HlyD-like secretion proteins"/>
    <property type="match status" value="1"/>
</dbReference>
<dbReference type="Gene3D" id="2.40.420.20">
    <property type="match status" value="1"/>
</dbReference>
<dbReference type="EMBL" id="PIQE01000002">
    <property type="protein sequence ID" value="RUO72558.1"/>
    <property type="molecule type" value="Genomic_DNA"/>
</dbReference>
<name>A0A432Z3S9_9GAMM</name>
<feature type="domain" description="YknX-like C-terminal permuted SH3-like" evidence="1">
    <location>
        <begin position="332"/>
        <end position="398"/>
    </location>
</feature>
<dbReference type="Proteomes" id="UP000287022">
    <property type="component" value="Unassembled WGS sequence"/>
</dbReference>
<evidence type="ECO:0000259" key="1">
    <source>
        <dbReference type="Pfam" id="PF25989"/>
    </source>
</evidence>
<protein>
    <submittedName>
        <fullName evidence="2">Efflux transporter periplasmic adaptor subunit</fullName>
    </submittedName>
</protein>